<dbReference type="Pfam" id="PF01031">
    <property type="entry name" value="Dynamin_M"/>
    <property type="match status" value="1"/>
</dbReference>
<dbReference type="GO" id="GO:0005874">
    <property type="term" value="C:microtubule"/>
    <property type="evidence" value="ECO:0007669"/>
    <property type="project" value="TreeGrafter"/>
</dbReference>
<evidence type="ECO:0000256" key="1">
    <source>
        <dbReference type="ARBA" id="ARBA00022741"/>
    </source>
</evidence>
<dbReference type="SMART" id="SM00053">
    <property type="entry name" value="DYNc"/>
    <property type="match status" value="1"/>
</dbReference>
<dbReference type="InterPro" id="IPR045063">
    <property type="entry name" value="Dynamin_N"/>
</dbReference>
<dbReference type="PRINTS" id="PR00195">
    <property type="entry name" value="DYNAMIN"/>
</dbReference>
<dbReference type="EMBL" id="BLLF01000800">
    <property type="protein sequence ID" value="GFH15051.1"/>
    <property type="molecule type" value="Genomic_DNA"/>
</dbReference>
<evidence type="ECO:0000256" key="2">
    <source>
        <dbReference type="ARBA" id="ARBA00023134"/>
    </source>
</evidence>
<evidence type="ECO:0000313" key="5">
    <source>
        <dbReference type="Proteomes" id="UP000485058"/>
    </source>
</evidence>
<dbReference type="SUPFAM" id="SSF52540">
    <property type="entry name" value="P-loop containing nucleoside triphosphate hydrolases"/>
    <property type="match status" value="1"/>
</dbReference>
<dbReference type="GO" id="GO:0008017">
    <property type="term" value="F:microtubule binding"/>
    <property type="evidence" value="ECO:0007669"/>
    <property type="project" value="TreeGrafter"/>
</dbReference>
<evidence type="ECO:0000259" key="3">
    <source>
        <dbReference type="PROSITE" id="PS51388"/>
    </source>
</evidence>
<keyword evidence="1" id="KW-0547">Nucleotide-binding</keyword>
<organism evidence="4 5">
    <name type="scientific">Haematococcus lacustris</name>
    <name type="common">Green alga</name>
    <name type="synonym">Haematococcus pluvialis</name>
    <dbReference type="NCBI Taxonomy" id="44745"/>
    <lineage>
        <taxon>Eukaryota</taxon>
        <taxon>Viridiplantae</taxon>
        <taxon>Chlorophyta</taxon>
        <taxon>core chlorophytes</taxon>
        <taxon>Chlorophyceae</taxon>
        <taxon>CS clade</taxon>
        <taxon>Chlamydomonadales</taxon>
        <taxon>Haematococcaceae</taxon>
        <taxon>Haematococcus</taxon>
    </lineage>
</organism>
<accession>A0A699YZC3</accession>
<dbReference type="InterPro" id="IPR001401">
    <property type="entry name" value="Dynamin_GTPase"/>
</dbReference>
<dbReference type="InterPro" id="IPR022812">
    <property type="entry name" value="Dynamin"/>
</dbReference>
<dbReference type="PANTHER" id="PTHR11566">
    <property type="entry name" value="DYNAMIN"/>
    <property type="match status" value="1"/>
</dbReference>
<proteinExistence type="predicted"/>
<dbReference type="InterPro" id="IPR000375">
    <property type="entry name" value="Dynamin_stalk"/>
</dbReference>
<dbReference type="InterPro" id="IPR027417">
    <property type="entry name" value="P-loop_NTPase"/>
</dbReference>
<dbReference type="PROSITE" id="PS51388">
    <property type="entry name" value="GED"/>
    <property type="match status" value="1"/>
</dbReference>
<dbReference type="Pfam" id="PF00350">
    <property type="entry name" value="Dynamin_N"/>
    <property type="match status" value="1"/>
</dbReference>
<dbReference type="GO" id="GO:0016020">
    <property type="term" value="C:membrane"/>
    <property type="evidence" value="ECO:0007669"/>
    <property type="project" value="TreeGrafter"/>
</dbReference>
<protein>
    <recommendedName>
        <fullName evidence="3">GED domain-containing protein</fullName>
    </recommendedName>
</protein>
<dbReference type="Gene3D" id="1.20.120.1240">
    <property type="entry name" value="Dynamin, middle domain"/>
    <property type="match status" value="1"/>
</dbReference>
<dbReference type="InterPro" id="IPR020850">
    <property type="entry name" value="GED_dom"/>
</dbReference>
<comment type="caution">
    <text evidence="4">The sequence shown here is derived from an EMBL/GenBank/DDBJ whole genome shotgun (WGS) entry which is preliminary data.</text>
</comment>
<dbReference type="GO" id="GO:0005525">
    <property type="term" value="F:GTP binding"/>
    <property type="evidence" value="ECO:0007669"/>
    <property type="project" value="InterPro"/>
</dbReference>
<dbReference type="GO" id="GO:0003924">
    <property type="term" value="F:GTPase activity"/>
    <property type="evidence" value="ECO:0007669"/>
    <property type="project" value="InterPro"/>
</dbReference>
<keyword evidence="5" id="KW-1185">Reference proteome</keyword>
<dbReference type="AlphaFoldDB" id="A0A699YZC3"/>
<gene>
    <name evidence="4" type="ORF">HaLaN_11210</name>
</gene>
<name>A0A699YZC3_HAELA</name>
<evidence type="ECO:0000313" key="4">
    <source>
        <dbReference type="EMBL" id="GFH15051.1"/>
    </source>
</evidence>
<sequence length="726" mass="81988">MRLLLLRDSGMWRPVSGQIQHYSTHQRHRLAAVQRHLHSLPDGAMETRLGPARSRSGVHPAMHTQRCTDAHLIVQSTLYTHTSKVHTPNTAVFVIHCRQEGPRRPAQCGHLSTTCMYRKEWDDEKRKPLATVSWEDFGPPLLNRGAVGPVVQRAQKAVLNPGKGYSSFVNSSSSLLAKPNELAFSRNVVVLEVQGAGISLSLIDLPGIISSTEKEEDQHLVGMIRDMVKHYIEPPQTIIVLAVHALSDIQNQVVYQMAREADPRQQRTLGVITKADVIPPGSHSMWIRVIQGDLFPLDLGWYMVANPNQKDIDQGIHQEKVVANEDRFFATDTSLSVLAHDQQWSRSLGIRNLTIALSRQLVDRTTAELPSMRAKVEALLRDLQTDLASLPPTIPEHSRAGKLVECMSHLDHDIRNIVMAVHISRGSYSCEHNRLLDLFSRQVYAARPSFRMVESSKAMIAIDTEEGSVEGEAQNAKTLDEAKSVLREMRVQELPGYYPYAAVLEIIKLQQPSWDQHVFKCLDDSSAALDQQLAPLVNDHFNSFPKLVPRIRALLSQLVKERQAATHMELQKLLAMESAYPMTKNDHEFTTGKDKCMMKLKIAHMMHLKMTQKQAAFEHEAYEDAEDHAALNVMATAMAYYKIASKRFVDYSLLVMRAHLQEALAEDFQAFMNRELSKLAAASQHWAYSEAMQRYLEEEPSMARHRKRLLAREGKLMALSHVLSGH</sequence>
<reference evidence="4 5" key="1">
    <citation type="submission" date="2020-02" db="EMBL/GenBank/DDBJ databases">
        <title>Draft genome sequence of Haematococcus lacustris strain NIES-144.</title>
        <authorList>
            <person name="Morimoto D."/>
            <person name="Nakagawa S."/>
            <person name="Yoshida T."/>
            <person name="Sawayama S."/>
        </authorList>
    </citation>
    <scope>NUCLEOTIDE SEQUENCE [LARGE SCALE GENOMIC DNA]</scope>
    <source>
        <strain evidence="4 5">NIES-144</strain>
    </source>
</reference>
<keyword evidence="2" id="KW-0342">GTP-binding</keyword>
<dbReference type="GO" id="GO:0005737">
    <property type="term" value="C:cytoplasm"/>
    <property type="evidence" value="ECO:0007669"/>
    <property type="project" value="TreeGrafter"/>
</dbReference>
<feature type="domain" description="GED" evidence="3">
    <location>
        <begin position="630"/>
        <end position="726"/>
    </location>
</feature>
<dbReference type="Gene3D" id="3.40.50.300">
    <property type="entry name" value="P-loop containing nucleotide triphosphate hydrolases"/>
    <property type="match status" value="1"/>
</dbReference>
<dbReference type="PANTHER" id="PTHR11566:SF21">
    <property type="entry name" value="DYNAMIN RELATED PROTEIN 1, ISOFORM A"/>
    <property type="match status" value="1"/>
</dbReference>
<dbReference type="Proteomes" id="UP000485058">
    <property type="component" value="Unassembled WGS sequence"/>
</dbReference>